<dbReference type="WBParaSite" id="ACOC_0000035301-mRNA-1">
    <property type="protein sequence ID" value="ACOC_0000035301-mRNA-1"/>
    <property type="gene ID" value="ACOC_0000035301"/>
</dbReference>
<evidence type="ECO:0000256" key="1">
    <source>
        <dbReference type="SAM" id="Phobius"/>
    </source>
</evidence>
<sequence>MFPIIHLEVFVGQRHQSGICRIYRSYGWAFEGFGAAVFILTFLASLRDIEASYMVIRHIKNVIVDIIGIVSCESERYKGVLCTSLYNDEQCRVINGPSHIYRHGECSDKYYIGKQPPFTKYYFEDLLGVREETDINKRNKSLKASEKAMAMIFDTGYVVRPPALSYLIASQMLYEKNEKPIALSKALPISIFFLPVLSYLVMSFGLKIRNDATPTMDPTVSGCASLV</sequence>
<reference evidence="4" key="1">
    <citation type="submission" date="2017-02" db="UniProtKB">
        <authorList>
            <consortium name="WormBaseParasite"/>
        </authorList>
    </citation>
    <scope>IDENTIFICATION</scope>
</reference>
<accession>A0A0R3PA34</accession>
<reference evidence="2 3" key="2">
    <citation type="submission" date="2018-11" db="EMBL/GenBank/DDBJ databases">
        <authorList>
            <consortium name="Pathogen Informatics"/>
        </authorList>
    </citation>
    <scope>NUCLEOTIDE SEQUENCE [LARGE SCALE GENOMIC DNA]</scope>
    <source>
        <strain evidence="2 3">Costa Rica</strain>
    </source>
</reference>
<organism evidence="4">
    <name type="scientific">Angiostrongylus costaricensis</name>
    <name type="common">Nematode worm</name>
    <dbReference type="NCBI Taxonomy" id="334426"/>
    <lineage>
        <taxon>Eukaryota</taxon>
        <taxon>Metazoa</taxon>
        <taxon>Ecdysozoa</taxon>
        <taxon>Nematoda</taxon>
        <taxon>Chromadorea</taxon>
        <taxon>Rhabditida</taxon>
        <taxon>Rhabditina</taxon>
        <taxon>Rhabditomorpha</taxon>
        <taxon>Strongyloidea</taxon>
        <taxon>Metastrongylidae</taxon>
        <taxon>Angiostrongylus</taxon>
    </lineage>
</organism>
<dbReference type="EMBL" id="UYYA01000032">
    <property type="protein sequence ID" value="VDM51939.1"/>
    <property type="molecule type" value="Genomic_DNA"/>
</dbReference>
<dbReference type="Proteomes" id="UP000267027">
    <property type="component" value="Unassembled WGS sequence"/>
</dbReference>
<keyword evidence="3" id="KW-1185">Reference proteome</keyword>
<dbReference type="AlphaFoldDB" id="A0A0R3PA34"/>
<gene>
    <name evidence="2" type="ORF">ACOC_LOCUS354</name>
</gene>
<dbReference type="OrthoDB" id="5875778at2759"/>
<feature type="transmembrane region" description="Helical" evidence="1">
    <location>
        <begin position="189"/>
        <end position="206"/>
    </location>
</feature>
<name>A0A0R3PA34_ANGCS</name>
<keyword evidence="1" id="KW-0472">Membrane</keyword>
<proteinExistence type="predicted"/>
<evidence type="ECO:0000313" key="4">
    <source>
        <dbReference type="WBParaSite" id="ACOC_0000035301-mRNA-1"/>
    </source>
</evidence>
<evidence type="ECO:0000313" key="3">
    <source>
        <dbReference type="Proteomes" id="UP000267027"/>
    </source>
</evidence>
<evidence type="ECO:0000313" key="2">
    <source>
        <dbReference type="EMBL" id="VDM51939.1"/>
    </source>
</evidence>
<dbReference type="InterPro" id="IPR037272">
    <property type="entry name" value="SNS_sf"/>
</dbReference>
<protein>
    <submittedName>
        <fullName evidence="4">DUF4220 domain-containing protein</fullName>
    </submittedName>
</protein>
<keyword evidence="1" id="KW-0812">Transmembrane</keyword>
<keyword evidence="1" id="KW-1133">Transmembrane helix</keyword>
<dbReference type="SUPFAM" id="SSF161070">
    <property type="entry name" value="SNF-like"/>
    <property type="match status" value="1"/>
</dbReference>
<feature type="transmembrane region" description="Helical" evidence="1">
    <location>
        <begin position="26"/>
        <end position="46"/>
    </location>
</feature>